<dbReference type="GO" id="GO:0016020">
    <property type="term" value="C:membrane"/>
    <property type="evidence" value="ECO:0007669"/>
    <property type="project" value="TreeGrafter"/>
</dbReference>
<evidence type="ECO:0000256" key="3">
    <source>
        <dbReference type="ARBA" id="ARBA00022801"/>
    </source>
</evidence>
<comment type="cofactor">
    <cofactor evidence="6">
        <name>Zn(2+)</name>
        <dbReference type="ChEBI" id="CHEBI:29105"/>
    </cofactor>
    <text evidence="6">Binds 1 zinc ion per subunit.</text>
</comment>
<dbReference type="InterPro" id="IPR001915">
    <property type="entry name" value="Peptidase_M48"/>
</dbReference>
<evidence type="ECO:0000256" key="6">
    <source>
        <dbReference type="RuleBase" id="RU003983"/>
    </source>
</evidence>
<gene>
    <name evidence="8" type="ORF">PVAP13_6NG114900</name>
</gene>
<accession>A0A8T0QZF6</accession>
<evidence type="ECO:0000256" key="1">
    <source>
        <dbReference type="ARBA" id="ARBA00022670"/>
    </source>
</evidence>
<dbReference type="GO" id="GO:0046872">
    <property type="term" value="F:metal ion binding"/>
    <property type="evidence" value="ECO:0007669"/>
    <property type="project" value="UniProtKB-KW"/>
</dbReference>
<dbReference type="Pfam" id="PF01435">
    <property type="entry name" value="Peptidase_M48"/>
    <property type="match status" value="1"/>
</dbReference>
<dbReference type="PANTHER" id="PTHR22726:SF1">
    <property type="entry name" value="METALLOENDOPEPTIDASE OMA1, MITOCHONDRIAL"/>
    <property type="match status" value="1"/>
</dbReference>
<evidence type="ECO:0000313" key="8">
    <source>
        <dbReference type="EMBL" id="KAG2578737.1"/>
    </source>
</evidence>
<evidence type="ECO:0000256" key="2">
    <source>
        <dbReference type="ARBA" id="ARBA00022723"/>
    </source>
</evidence>
<evidence type="ECO:0000259" key="7">
    <source>
        <dbReference type="Pfam" id="PF01435"/>
    </source>
</evidence>
<proteinExistence type="inferred from homology"/>
<dbReference type="AlphaFoldDB" id="A0A8T0QZF6"/>
<dbReference type="EMBL" id="CM029048">
    <property type="protein sequence ID" value="KAG2578737.1"/>
    <property type="molecule type" value="Genomic_DNA"/>
</dbReference>
<protein>
    <recommendedName>
        <fullName evidence="7">Peptidase M48 domain-containing protein</fullName>
    </recommendedName>
</protein>
<dbReference type="Gene3D" id="3.30.2010.10">
    <property type="entry name" value="Metalloproteases ('zincins'), catalytic domain"/>
    <property type="match status" value="1"/>
</dbReference>
<keyword evidence="4 6" id="KW-0862">Zinc</keyword>
<dbReference type="InterPro" id="IPR051156">
    <property type="entry name" value="Mito/Outer_Membr_Metalloprot"/>
</dbReference>
<comment type="caution">
    <text evidence="8">The sequence shown here is derived from an EMBL/GenBank/DDBJ whole genome shotgun (WGS) entry which is preliminary data.</text>
</comment>
<reference evidence="8" key="1">
    <citation type="submission" date="2020-05" db="EMBL/GenBank/DDBJ databases">
        <title>WGS assembly of Panicum virgatum.</title>
        <authorList>
            <person name="Lovell J.T."/>
            <person name="Jenkins J."/>
            <person name="Shu S."/>
            <person name="Juenger T.E."/>
            <person name="Schmutz J."/>
        </authorList>
    </citation>
    <scope>NUCLEOTIDE SEQUENCE</scope>
    <source>
        <strain evidence="8">AP13</strain>
    </source>
</reference>
<feature type="domain" description="Peptidase M48" evidence="7">
    <location>
        <begin position="114"/>
        <end position="275"/>
    </location>
</feature>
<sequence length="299" mass="32723">MGFFKDLLSRYLLRMPAPSLQPARRDSTSEAFPCCCAAAAASADTPASYAGAEDEEEEEWEEWDRMLLLPPNHPHTIRVQRIASHLIAAACDDTNYGPRRLSARIRRPFYGIHWTVFVADAEGYVNGSSTATGDIVVSTGLLWWLRQDEAVAAVLGHEVGHVIARHVEKTKRNWFLAGLLANFAGELLLPLDDAAPGDGAAARSAWRSLLMRPCYRSQEYEADRLGLLLLAAAGYDPRAGPAMYRKLGEICGDAAPDDVRATHPPCAKRAERLSEAMVMNRALELHREKAALSGKGTAA</sequence>
<keyword evidence="3 6" id="KW-0378">Hydrolase</keyword>
<dbReference type="Proteomes" id="UP000823388">
    <property type="component" value="Chromosome 6N"/>
</dbReference>
<keyword evidence="9" id="KW-1185">Reference proteome</keyword>
<evidence type="ECO:0000256" key="4">
    <source>
        <dbReference type="ARBA" id="ARBA00022833"/>
    </source>
</evidence>
<comment type="similarity">
    <text evidence="6">Belongs to the peptidase M48 family.</text>
</comment>
<dbReference type="OrthoDB" id="7464992at2759"/>
<evidence type="ECO:0000256" key="5">
    <source>
        <dbReference type="ARBA" id="ARBA00023049"/>
    </source>
</evidence>
<keyword evidence="5 6" id="KW-0482">Metalloprotease</keyword>
<keyword evidence="1 6" id="KW-0645">Protease</keyword>
<dbReference type="PANTHER" id="PTHR22726">
    <property type="entry name" value="METALLOENDOPEPTIDASE OMA1"/>
    <property type="match status" value="1"/>
</dbReference>
<name>A0A8T0QZF6_PANVG</name>
<dbReference type="GO" id="GO:0051603">
    <property type="term" value="P:proteolysis involved in protein catabolic process"/>
    <property type="evidence" value="ECO:0007669"/>
    <property type="project" value="TreeGrafter"/>
</dbReference>
<organism evidence="8 9">
    <name type="scientific">Panicum virgatum</name>
    <name type="common">Blackwell switchgrass</name>
    <dbReference type="NCBI Taxonomy" id="38727"/>
    <lineage>
        <taxon>Eukaryota</taxon>
        <taxon>Viridiplantae</taxon>
        <taxon>Streptophyta</taxon>
        <taxon>Embryophyta</taxon>
        <taxon>Tracheophyta</taxon>
        <taxon>Spermatophyta</taxon>
        <taxon>Magnoliopsida</taxon>
        <taxon>Liliopsida</taxon>
        <taxon>Poales</taxon>
        <taxon>Poaceae</taxon>
        <taxon>PACMAD clade</taxon>
        <taxon>Panicoideae</taxon>
        <taxon>Panicodae</taxon>
        <taxon>Paniceae</taxon>
        <taxon>Panicinae</taxon>
        <taxon>Panicum</taxon>
        <taxon>Panicum sect. Hiantes</taxon>
    </lineage>
</organism>
<dbReference type="GO" id="GO:0004222">
    <property type="term" value="F:metalloendopeptidase activity"/>
    <property type="evidence" value="ECO:0007669"/>
    <property type="project" value="InterPro"/>
</dbReference>
<evidence type="ECO:0000313" key="9">
    <source>
        <dbReference type="Proteomes" id="UP000823388"/>
    </source>
</evidence>
<keyword evidence="2" id="KW-0479">Metal-binding</keyword>